<evidence type="ECO:0000256" key="7">
    <source>
        <dbReference type="ARBA" id="ARBA00022741"/>
    </source>
</evidence>
<dbReference type="NCBIfam" id="TIGR00125">
    <property type="entry name" value="cyt_tran_rel"/>
    <property type="match status" value="1"/>
</dbReference>
<protein>
    <recommendedName>
        <fullName evidence="11">Probable nicotinate-nucleotide adenylyltransferase</fullName>
        <ecNumber evidence="11">2.7.7.18</ecNumber>
    </recommendedName>
    <alternativeName>
        <fullName evidence="11">Deamido-NAD(+) diphosphorylase</fullName>
    </alternativeName>
    <alternativeName>
        <fullName evidence="11">Deamido-NAD(+) pyrophosphorylase</fullName>
    </alternativeName>
    <alternativeName>
        <fullName evidence="11">Nicotinate mononucleotide adenylyltransferase</fullName>
        <shortName evidence="11">NaMN adenylyltransferase</shortName>
    </alternativeName>
</protein>
<comment type="function">
    <text evidence="1 11">Catalyzes the reversible adenylation of nicotinate mononucleotide (NaMN) to nicotinic acid adenine dinucleotide (NaAD).</text>
</comment>
<evidence type="ECO:0000256" key="6">
    <source>
        <dbReference type="ARBA" id="ARBA00022695"/>
    </source>
</evidence>
<keyword evidence="4 11" id="KW-0662">Pyridine nucleotide biosynthesis</keyword>
<dbReference type="PANTHER" id="PTHR39321:SF3">
    <property type="entry name" value="PHOSPHOPANTETHEINE ADENYLYLTRANSFERASE"/>
    <property type="match status" value="1"/>
</dbReference>
<dbReference type="InterPro" id="IPR005248">
    <property type="entry name" value="NadD/NMNAT"/>
</dbReference>
<evidence type="ECO:0000256" key="3">
    <source>
        <dbReference type="ARBA" id="ARBA00009014"/>
    </source>
</evidence>
<gene>
    <name evidence="11" type="primary">nadD</name>
    <name evidence="13" type="ORF">HELGO_WM4548</name>
</gene>
<reference evidence="13" key="1">
    <citation type="submission" date="2020-01" db="EMBL/GenBank/DDBJ databases">
        <authorList>
            <person name="Meier V. D."/>
            <person name="Meier V D."/>
        </authorList>
    </citation>
    <scope>NUCLEOTIDE SEQUENCE</scope>
    <source>
        <strain evidence="13">HLG_WM_MAG_01</strain>
    </source>
</reference>
<dbReference type="GO" id="GO:0009435">
    <property type="term" value="P:NAD+ biosynthetic process"/>
    <property type="evidence" value="ECO:0007669"/>
    <property type="project" value="UniProtKB-UniRule"/>
</dbReference>
<evidence type="ECO:0000313" key="13">
    <source>
        <dbReference type="EMBL" id="CAA6817256.1"/>
    </source>
</evidence>
<keyword evidence="6 11" id="KW-0548">Nucleotidyltransferase</keyword>
<dbReference type="CDD" id="cd02165">
    <property type="entry name" value="NMNAT"/>
    <property type="match status" value="1"/>
</dbReference>
<comment type="catalytic activity">
    <reaction evidence="10 11">
        <text>nicotinate beta-D-ribonucleotide + ATP + H(+) = deamido-NAD(+) + diphosphate</text>
        <dbReference type="Rhea" id="RHEA:22860"/>
        <dbReference type="ChEBI" id="CHEBI:15378"/>
        <dbReference type="ChEBI" id="CHEBI:30616"/>
        <dbReference type="ChEBI" id="CHEBI:33019"/>
        <dbReference type="ChEBI" id="CHEBI:57502"/>
        <dbReference type="ChEBI" id="CHEBI:58437"/>
        <dbReference type="EC" id="2.7.7.18"/>
    </reaction>
</comment>
<name>A0A6S6TQG1_9BACT</name>
<evidence type="ECO:0000256" key="11">
    <source>
        <dbReference type="HAMAP-Rule" id="MF_00244"/>
    </source>
</evidence>
<dbReference type="GO" id="GO:0005524">
    <property type="term" value="F:ATP binding"/>
    <property type="evidence" value="ECO:0007669"/>
    <property type="project" value="UniProtKB-KW"/>
</dbReference>
<proteinExistence type="inferred from homology"/>
<evidence type="ECO:0000256" key="10">
    <source>
        <dbReference type="ARBA" id="ARBA00048721"/>
    </source>
</evidence>
<keyword evidence="7 11" id="KW-0547">Nucleotide-binding</keyword>
<feature type="domain" description="Cytidyltransferase-like" evidence="12">
    <location>
        <begin position="11"/>
        <end position="163"/>
    </location>
</feature>
<evidence type="ECO:0000259" key="12">
    <source>
        <dbReference type="Pfam" id="PF01467"/>
    </source>
</evidence>
<dbReference type="NCBIfam" id="TIGR00482">
    <property type="entry name" value="nicotinate (nicotinamide) nucleotide adenylyltransferase"/>
    <property type="match status" value="1"/>
</dbReference>
<dbReference type="HAMAP" id="MF_00244">
    <property type="entry name" value="NaMN_adenylyltr"/>
    <property type="match status" value="1"/>
</dbReference>
<dbReference type="InterPro" id="IPR014729">
    <property type="entry name" value="Rossmann-like_a/b/a_fold"/>
</dbReference>
<comment type="similarity">
    <text evidence="3 11">Belongs to the NadD family.</text>
</comment>
<keyword evidence="5 11" id="KW-0808">Transferase</keyword>
<evidence type="ECO:0000256" key="5">
    <source>
        <dbReference type="ARBA" id="ARBA00022679"/>
    </source>
</evidence>
<dbReference type="GO" id="GO:0004515">
    <property type="term" value="F:nicotinate-nucleotide adenylyltransferase activity"/>
    <property type="evidence" value="ECO:0007669"/>
    <property type="project" value="UniProtKB-UniRule"/>
</dbReference>
<keyword evidence="8 11" id="KW-0067">ATP-binding</keyword>
<dbReference type="EC" id="2.7.7.18" evidence="11"/>
<evidence type="ECO:0000256" key="8">
    <source>
        <dbReference type="ARBA" id="ARBA00022840"/>
    </source>
</evidence>
<dbReference type="Pfam" id="PF01467">
    <property type="entry name" value="CTP_transf_like"/>
    <property type="match status" value="1"/>
</dbReference>
<evidence type="ECO:0000256" key="1">
    <source>
        <dbReference type="ARBA" id="ARBA00002324"/>
    </source>
</evidence>
<evidence type="ECO:0000256" key="4">
    <source>
        <dbReference type="ARBA" id="ARBA00022642"/>
    </source>
</evidence>
<comment type="pathway">
    <text evidence="2 11">Cofactor biosynthesis; NAD(+) biosynthesis; deamido-NAD(+) from nicotinate D-ribonucleotide: step 1/1.</text>
</comment>
<dbReference type="Gene3D" id="3.40.50.620">
    <property type="entry name" value="HUPs"/>
    <property type="match status" value="1"/>
</dbReference>
<dbReference type="SUPFAM" id="SSF52374">
    <property type="entry name" value="Nucleotidylyl transferase"/>
    <property type="match status" value="1"/>
</dbReference>
<evidence type="ECO:0000256" key="2">
    <source>
        <dbReference type="ARBA" id="ARBA00005019"/>
    </source>
</evidence>
<dbReference type="EMBL" id="CACVAS010000105">
    <property type="protein sequence ID" value="CAA6817256.1"/>
    <property type="molecule type" value="Genomic_DNA"/>
</dbReference>
<sequence>MVNKNKPIVAIFGGSFDPPHLGHQEIVNTAIKNLPIDLLLVVPAYLNPFKSSSLASATQRLEWCHTLFDNVDKVKVNNYEISEGKSTPTSQSVKHFNIVYNVQYLIIGSDNLESLTKWHHFEWLNHNIIWVIISRNGHELETDELREYRVITLDIPTSSSHIRFSKDLHYIDNKIKQSVHNVLKGNQ</sequence>
<dbReference type="AlphaFoldDB" id="A0A6S6TQG1"/>
<dbReference type="InterPro" id="IPR004821">
    <property type="entry name" value="Cyt_trans-like"/>
</dbReference>
<evidence type="ECO:0000256" key="9">
    <source>
        <dbReference type="ARBA" id="ARBA00023027"/>
    </source>
</evidence>
<organism evidence="13">
    <name type="scientific">uncultured Sulfurovum sp</name>
    <dbReference type="NCBI Taxonomy" id="269237"/>
    <lineage>
        <taxon>Bacteria</taxon>
        <taxon>Pseudomonadati</taxon>
        <taxon>Campylobacterota</taxon>
        <taxon>Epsilonproteobacteria</taxon>
        <taxon>Campylobacterales</taxon>
        <taxon>Sulfurovaceae</taxon>
        <taxon>Sulfurovum</taxon>
        <taxon>environmental samples</taxon>
    </lineage>
</organism>
<accession>A0A6S6TQG1</accession>
<dbReference type="PANTHER" id="PTHR39321">
    <property type="entry name" value="NICOTINATE-NUCLEOTIDE ADENYLYLTRANSFERASE-RELATED"/>
    <property type="match status" value="1"/>
</dbReference>
<keyword evidence="9 11" id="KW-0520">NAD</keyword>
<dbReference type="UniPathway" id="UPA00253">
    <property type="reaction ID" value="UER00332"/>
</dbReference>